<organism evidence="2 3">
    <name type="scientific">Chloropicon primus</name>
    <dbReference type="NCBI Taxonomy" id="1764295"/>
    <lineage>
        <taxon>Eukaryota</taxon>
        <taxon>Viridiplantae</taxon>
        <taxon>Chlorophyta</taxon>
        <taxon>Chloropicophyceae</taxon>
        <taxon>Chloropicales</taxon>
        <taxon>Chloropicaceae</taxon>
        <taxon>Chloropicon</taxon>
    </lineage>
</organism>
<proteinExistence type="predicted"/>
<evidence type="ECO:0000256" key="1">
    <source>
        <dbReference type="SAM" id="MobiDB-lite"/>
    </source>
</evidence>
<accession>A0A5B8N224</accession>
<gene>
    <name evidence="2" type="ORF">A3770_19p84330</name>
</gene>
<dbReference type="EMBL" id="CP031052">
    <property type="protein sequence ID" value="QDZ25915.1"/>
    <property type="molecule type" value="Genomic_DNA"/>
</dbReference>
<name>A0A5B8N224_9CHLO</name>
<reference evidence="2 3" key="1">
    <citation type="submission" date="2018-07" db="EMBL/GenBank/DDBJ databases">
        <title>The complete nuclear genome of the prasinophyte Chloropicon primus (CCMP1205).</title>
        <authorList>
            <person name="Pombert J.-F."/>
            <person name="Otis C."/>
            <person name="Turmel M."/>
            <person name="Lemieux C."/>
        </authorList>
    </citation>
    <scope>NUCLEOTIDE SEQUENCE [LARGE SCALE GENOMIC DNA]</scope>
    <source>
        <strain evidence="2 3">CCMP1205</strain>
    </source>
</reference>
<dbReference type="AlphaFoldDB" id="A0A5B8N224"/>
<feature type="region of interest" description="Disordered" evidence="1">
    <location>
        <begin position="53"/>
        <end position="77"/>
    </location>
</feature>
<evidence type="ECO:0000313" key="2">
    <source>
        <dbReference type="EMBL" id="QDZ25915.1"/>
    </source>
</evidence>
<protein>
    <submittedName>
        <fullName evidence="2">Uncharacterized protein</fullName>
    </submittedName>
</protein>
<sequence length="119" mass="13015">MAYMLGAKEIMPMLVASFVGSGVVFHAIRNMKVLGGDVPTTLTEEWADQTIALTASKPREGSSKPAQMDPLTNGYPMNFSVTDDGDWTLKKIPKRSKSMSYLHGYGTPVKSPDIFESNK</sequence>
<evidence type="ECO:0000313" key="3">
    <source>
        <dbReference type="Proteomes" id="UP000316726"/>
    </source>
</evidence>
<dbReference type="Proteomes" id="UP000316726">
    <property type="component" value="Chromosome 19"/>
</dbReference>
<keyword evidence="3" id="KW-1185">Reference proteome</keyword>